<evidence type="ECO:0000256" key="1">
    <source>
        <dbReference type="ARBA" id="ARBA00004123"/>
    </source>
</evidence>
<keyword evidence="2 6" id="KW-0805">Transcription regulation</keyword>
<evidence type="ECO:0000256" key="2">
    <source>
        <dbReference type="ARBA" id="ARBA00023015"/>
    </source>
</evidence>
<protein>
    <recommendedName>
        <fullName evidence="6">Nuclear transcription factor Y subunit</fullName>
    </recommendedName>
</protein>
<dbReference type="GO" id="GO:0005634">
    <property type="term" value="C:nucleus"/>
    <property type="evidence" value="ECO:0007669"/>
    <property type="project" value="UniProtKB-SubCell"/>
</dbReference>
<organism evidence="7 8">
    <name type="scientific">Apostasia shenzhenica</name>
    <dbReference type="NCBI Taxonomy" id="1088818"/>
    <lineage>
        <taxon>Eukaryota</taxon>
        <taxon>Viridiplantae</taxon>
        <taxon>Streptophyta</taxon>
        <taxon>Embryophyta</taxon>
        <taxon>Tracheophyta</taxon>
        <taxon>Spermatophyta</taxon>
        <taxon>Magnoliopsida</taxon>
        <taxon>Liliopsida</taxon>
        <taxon>Asparagales</taxon>
        <taxon>Orchidaceae</taxon>
        <taxon>Apostasioideae</taxon>
        <taxon>Apostasia</taxon>
    </lineage>
</organism>
<dbReference type="OrthoDB" id="1097733at2759"/>
<dbReference type="AlphaFoldDB" id="A0A2H9ZR62"/>
<keyword evidence="8" id="KW-1185">Reference proteome</keyword>
<comment type="subunit">
    <text evidence="6">Heterotrimer.</text>
</comment>
<dbReference type="InterPro" id="IPR001289">
    <property type="entry name" value="NFYA"/>
</dbReference>
<dbReference type="PRINTS" id="PR00616">
    <property type="entry name" value="CCAATSUBUNTB"/>
</dbReference>
<proteinExistence type="inferred from homology"/>
<evidence type="ECO:0000256" key="6">
    <source>
        <dbReference type="RuleBase" id="RU367155"/>
    </source>
</evidence>
<evidence type="ECO:0000256" key="5">
    <source>
        <dbReference type="ARBA" id="ARBA00023242"/>
    </source>
</evidence>
<comment type="similarity">
    <text evidence="6">Belongs to the NFYA/HAP2 subunit family.</text>
</comment>
<dbReference type="STRING" id="1088818.A0A2H9ZR62"/>
<dbReference type="Proteomes" id="UP000236161">
    <property type="component" value="Unassembled WGS sequence"/>
</dbReference>
<dbReference type="Pfam" id="PF02045">
    <property type="entry name" value="CBFB_NFYA"/>
    <property type="match status" value="1"/>
</dbReference>
<dbReference type="Gene3D" id="6.10.250.2430">
    <property type="match status" value="1"/>
</dbReference>
<keyword evidence="3 6" id="KW-0238">DNA-binding</keyword>
<comment type="subcellular location">
    <subcellularLocation>
        <location evidence="1 6">Nucleus</location>
    </subcellularLocation>
</comment>
<name>A0A2H9ZR62_9ASPA</name>
<dbReference type="PANTHER" id="PTHR12632">
    <property type="entry name" value="TRANSCRIPTION FACTOR NF-Y ALPHA-RELATED"/>
    <property type="match status" value="1"/>
</dbReference>
<dbReference type="EMBL" id="KZ454794">
    <property type="protein sequence ID" value="PKA45785.1"/>
    <property type="molecule type" value="Genomic_DNA"/>
</dbReference>
<evidence type="ECO:0000256" key="3">
    <source>
        <dbReference type="ARBA" id="ARBA00023125"/>
    </source>
</evidence>
<dbReference type="GO" id="GO:0003700">
    <property type="term" value="F:DNA-binding transcription factor activity"/>
    <property type="evidence" value="ECO:0007669"/>
    <property type="project" value="UniProtKB-UniRule"/>
</dbReference>
<accession>A0A2H9ZR62</accession>
<evidence type="ECO:0000313" key="8">
    <source>
        <dbReference type="Proteomes" id="UP000236161"/>
    </source>
</evidence>
<dbReference type="SMART" id="SM00521">
    <property type="entry name" value="CBF"/>
    <property type="match status" value="1"/>
</dbReference>
<evidence type="ECO:0000256" key="4">
    <source>
        <dbReference type="ARBA" id="ARBA00023163"/>
    </source>
</evidence>
<comment type="function">
    <text evidence="6">Component of the sequence-specific heterotrimeric transcription factor (NF-Y) which specifically recognizes a 5'-CCAAT-3' box motif found in the promoters of its target genes.</text>
</comment>
<gene>
    <name evidence="7" type="primary">NFYA10</name>
    <name evidence="7" type="ORF">AXF42_Ash018336</name>
</gene>
<dbReference type="GO" id="GO:0003677">
    <property type="term" value="F:DNA binding"/>
    <property type="evidence" value="ECO:0007669"/>
    <property type="project" value="UniProtKB-KW"/>
</dbReference>
<sequence length="321" mass="35274">MQNMVFVDNNGRNGQISLVQPTQPSLVPWWLGCQPLYGESCNQFKALSGDPLKAASGQVNHVVDGRMRGIQEKGEGGCDSSKFPEILGKVQNSQQHFITLSLQSPPNCQIELGLGQSTVCTNYPYIDQCYGLFASDRAQAAGRILLPLSMTGDGLIYVNAKQYHGIVRRRKARAKAEMANKLIQVRKPYLHESRHLHAMRRPRGCGGRFLNTKKDANTQTVDQLTNPEYYNPPSRPASSTGFELLQSNMVNPNSVSCHLSLSGAKASIMYSQGNSDHFHITDHLHPSLFRPLASMISGNQGSDITSKWGVATDGCCNLLKV</sequence>
<keyword evidence="4 6" id="KW-0804">Transcription</keyword>
<keyword evidence="5 6" id="KW-0539">Nucleus</keyword>
<reference evidence="7 8" key="1">
    <citation type="journal article" date="2017" name="Nature">
        <title>The Apostasia genome and the evolution of orchids.</title>
        <authorList>
            <person name="Zhang G.Q."/>
            <person name="Liu K.W."/>
            <person name="Li Z."/>
            <person name="Lohaus R."/>
            <person name="Hsiao Y.Y."/>
            <person name="Niu S.C."/>
            <person name="Wang J.Y."/>
            <person name="Lin Y.C."/>
            <person name="Xu Q."/>
            <person name="Chen L.J."/>
            <person name="Yoshida K."/>
            <person name="Fujiwara S."/>
            <person name="Wang Z.W."/>
            <person name="Zhang Y.Q."/>
            <person name="Mitsuda N."/>
            <person name="Wang M."/>
            <person name="Liu G.H."/>
            <person name="Pecoraro L."/>
            <person name="Huang H.X."/>
            <person name="Xiao X.J."/>
            <person name="Lin M."/>
            <person name="Wu X.Y."/>
            <person name="Wu W.L."/>
            <person name="Chen Y.Y."/>
            <person name="Chang S.B."/>
            <person name="Sakamoto S."/>
            <person name="Ohme-Takagi M."/>
            <person name="Yagi M."/>
            <person name="Zeng S.J."/>
            <person name="Shen C.Y."/>
            <person name="Yeh C.M."/>
            <person name="Luo Y.B."/>
            <person name="Tsai W.C."/>
            <person name="Van de Peer Y."/>
            <person name="Liu Z.J."/>
        </authorList>
    </citation>
    <scope>NUCLEOTIDE SEQUENCE [LARGE SCALE GENOMIC DNA]</scope>
    <source>
        <strain evidence="8">cv. Shenzhen</strain>
        <tissue evidence="7">Stem</tissue>
    </source>
</reference>
<dbReference type="PROSITE" id="PS51152">
    <property type="entry name" value="NFYA_HAP2_2"/>
    <property type="match status" value="1"/>
</dbReference>
<evidence type="ECO:0000313" key="7">
    <source>
        <dbReference type="EMBL" id="PKA45785.1"/>
    </source>
</evidence>